<accession>A0A8H6Y5P4</accession>
<reference evidence="2" key="1">
    <citation type="submission" date="2020-05" db="EMBL/GenBank/DDBJ databases">
        <title>Mycena genomes resolve the evolution of fungal bioluminescence.</title>
        <authorList>
            <person name="Tsai I.J."/>
        </authorList>
    </citation>
    <scope>NUCLEOTIDE SEQUENCE</scope>
    <source>
        <strain evidence="2">CCC161011</strain>
    </source>
</reference>
<proteinExistence type="predicted"/>
<sequence>MASVELIFPHSGMKFQMPNDDLRTRLAELDKAIAKEEARLKKLKNDKFLVQQQLDSIVYPVLTLPLDVTLEILARCSSPPPHQSYGPHWCPTVLLQICRAWREIGLATPTVWTTINLDFTTRPGKHGGRWYNRNVERYLAYRVSLARDRPLFVSLGGGPRWAECLRGDTFSALLHRLAPRLQSLELSVDPNGLAKLDNNPPSFPLLQTLAINVDHGYHKPIKKLFRDAPRLQDVWTRSWGLIDFPWKQLTKFHGDRVSTEDAWYILQSGENLVECALTLVEDETQSSLHSDPCSHPHLQSLTLRRDFNSYSKEYLPFIEFLALPAMRSLHLCMMEKYDLEQISTFLSRHSSQLHTLSSFCGTTSIESLRGMAHLTNLEFWDGKISYIHEFFRELEDLKQRFLPQIQHISFKSCQFILDSADVEMFARGLTSRWDPCANMVAQIRAFHVDLRRTDEMTEYDMAEEFHKIRPSLAGLAALAKRGMHIYVGTRSANYVQGVKKGEWFIR</sequence>
<name>A0A8H6Y5P4_9AGAR</name>
<evidence type="ECO:0000256" key="1">
    <source>
        <dbReference type="SAM" id="Coils"/>
    </source>
</evidence>
<dbReference type="InterPro" id="IPR032675">
    <property type="entry name" value="LRR_dom_sf"/>
</dbReference>
<keyword evidence="3" id="KW-1185">Reference proteome</keyword>
<organism evidence="2 3">
    <name type="scientific">Mycena venus</name>
    <dbReference type="NCBI Taxonomy" id="2733690"/>
    <lineage>
        <taxon>Eukaryota</taxon>
        <taxon>Fungi</taxon>
        <taxon>Dikarya</taxon>
        <taxon>Basidiomycota</taxon>
        <taxon>Agaricomycotina</taxon>
        <taxon>Agaricomycetes</taxon>
        <taxon>Agaricomycetidae</taxon>
        <taxon>Agaricales</taxon>
        <taxon>Marasmiineae</taxon>
        <taxon>Mycenaceae</taxon>
        <taxon>Mycena</taxon>
    </lineage>
</organism>
<dbReference type="Gene3D" id="3.80.10.10">
    <property type="entry name" value="Ribonuclease Inhibitor"/>
    <property type="match status" value="1"/>
</dbReference>
<evidence type="ECO:0000313" key="2">
    <source>
        <dbReference type="EMBL" id="KAF7352297.1"/>
    </source>
</evidence>
<dbReference type="AlphaFoldDB" id="A0A8H6Y5P4"/>
<comment type="caution">
    <text evidence="2">The sequence shown here is derived from an EMBL/GenBank/DDBJ whole genome shotgun (WGS) entry which is preliminary data.</text>
</comment>
<keyword evidence="1" id="KW-0175">Coiled coil</keyword>
<dbReference type="EMBL" id="JACAZI010000009">
    <property type="protein sequence ID" value="KAF7352297.1"/>
    <property type="molecule type" value="Genomic_DNA"/>
</dbReference>
<dbReference type="Proteomes" id="UP000620124">
    <property type="component" value="Unassembled WGS sequence"/>
</dbReference>
<dbReference type="OrthoDB" id="2269034at2759"/>
<feature type="coiled-coil region" evidence="1">
    <location>
        <begin position="19"/>
        <end position="53"/>
    </location>
</feature>
<evidence type="ECO:0000313" key="3">
    <source>
        <dbReference type="Proteomes" id="UP000620124"/>
    </source>
</evidence>
<gene>
    <name evidence="2" type="ORF">MVEN_01193400</name>
</gene>
<protein>
    <submittedName>
        <fullName evidence="2">F-box domain-containing protein</fullName>
    </submittedName>
</protein>